<accession>A0AAN5VPW7</accession>
<sequence length="115" mass="13831">MKIAFSILTYRPMLTSLKKINIAILYKDIKNKIVYFETITNWDIIEIFDNEIDVDLFKMIIMGIKSHAERNLKNCSLEDYIKRYNNELKFEEVLYREADSLKELTLKIKQLYLEI</sequence>
<comment type="caution">
    <text evidence="1">The sequence shown here is derived from an EMBL/GenBank/DDBJ whole genome shotgun (WGS) entry which is preliminary data.</text>
</comment>
<name>A0AAN5VPW7_CLODI</name>
<gene>
    <name evidence="1" type="ORF">KRM00_003925</name>
</gene>
<dbReference type="RefSeq" id="WP_009899179.1">
    <property type="nucleotide sequence ID" value="NZ_FUQT01000003.1"/>
</dbReference>
<dbReference type="AlphaFoldDB" id="A0AAN5VPW7"/>
<proteinExistence type="predicted"/>
<dbReference type="EMBL" id="DAEPXK010000077">
    <property type="protein sequence ID" value="HBH1544376.1"/>
    <property type="molecule type" value="Genomic_DNA"/>
</dbReference>
<reference evidence="1" key="2">
    <citation type="submission" date="2021-06" db="EMBL/GenBank/DDBJ databases">
        <authorList>
            <consortium name="NCBI Pathogen Detection Project"/>
        </authorList>
    </citation>
    <scope>NUCLEOTIDE SEQUENCE</scope>
    <source>
        <strain evidence="1">HN1000</strain>
    </source>
</reference>
<evidence type="ECO:0000313" key="2">
    <source>
        <dbReference type="Proteomes" id="UP000878956"/>
    </source>
</evidence>
<organism evidence="1 2">
    <name type="scientific">Clostridioides difficile</name>
    <name type="common">Peptoclostridium difficile</name>
    <dbReference type="NCBI Taxonomy" id="1496"/>
    <lineage>
        <taxon>Bacteria</taxon>
        <taxon>Bacillati</taxon>
        <taxon>Bacillota</taxon>
        <taxon>Clostridia</taxon>
        <taxon>Peptostreptococcales</taxon>
        <taxon>Peptostreptococcaceae</taxon>
        <taxon>Clostridioides</taxon>
    </lineage>
</organism>
<protein>
    <submittedName>
        <fullName evidence="1">Uncharacterized protein</fullName>
    </submittedName>
</protein>
<reference evidence="1" key="1">
    <citation type="journal article" date="2018" name="Genome Biol.">
        <title>SKESA: strategic k-mer extension for scrupulous assemblies.</title>
        <authorList>
            <person name="Souvorov A."/>
            <person name="Agarwala R."/>
            <person name="Lipman D.J."/>
        </authorList>
    </citation>
    <scope>NUCLEOTIDE SEQUENCE</scope>
    <source>
        <strain evidence="1">HN1000</strain>
    </source>
</reference>
<evidence type="ECO:0000313" key="1">
    <source>
        <dbReference type="EMBL" id="HBH1544376.1"/>
    </source>
</evidence>
<dbReference type="Proteomes" id="UP000878956">
    <property type="component" value="Unassembled WGS sequence"/>
</dbReference>